<protein>
    <submittedName>
        <fullName evidence="1">Uncharacterized protein</fullName>
    </submittedName>
</protein>
<proteinExistence type="predicted"/>
<dbReference type="EMBL" id="CP059851">
    <property type="protein sequence ID" value="QMW21517.1"/>
    <property type="molecule type" value="Genomic_DNA"/>
</dbReference>
<gene>
    <name evidence="1" type="ORF">H3309_08760</name>
</gene>
<accession>A0A7G5IDS5</accession>
<evidence type="ECO:0000313" key="1">
    <source>
        <dbReference type="EMBL" id="QMW21517.1"/>
    </source>
</evidence>
<dbReference type="KEGG" id="sand:H3309_08760"/>
<dbReference type="AlphaFoldDB" id="A0A7G5IDS5"/>
<reference evidence="1 2" key="1">
    <citation type="submission" date="2020-07" db="EMBL/GenBank/DDBJ databases">
        <title>Complete genome sequence for Sandaracinobacter sp. M6.</title>
        <authorList>
            <person name="Tang Y."/>
            <person name="Liu Q."/>
            <person name="Guo Z."/>
            <person name="Lei P."/>
            <person name="Huang B."/>
        </authorList>
    </citation>
    <scope>NUCLEOTIDE SEQUENCE [LARGE SCALE GENOMIC DNA]</scope>
    <source>
        <strain evidence="1 2">M6</strain>
    </source>
</reference>
<dbReference type="Proteomes" id="UP000515292">
    <property type="component" value="Chromosome"/>
</dbReference>
<keyword evidence="2" id="KW-1185">Reference proteome</keyword>
<name>A0A7G5IDS5_9SPHN</name>
<sequence length="225" mass="22817">MSTIVSRLYADSSAADRAVANLAPLGIPPSQLLVGQPGGGMTGGKLWALGVKPARERELMAGVASGQTAVVVAAPLGTALSVATALDQAGPVGRPDAGELAGRDNRAAPFSDALGIPVLSRTPDPLSRMLGIPSVSHGDGPQGSHLLIKQRGGYKPVIPMPLLSGSGGYKPVIPMPLLSGGRGGYKPVIPLPTLTRSRGGYKPIIPLPTLSRSAPVLPGPTLVRD</sequence>
<evidence type="ECO:0000313" key="2">
    <source>
        <dbReference type="Proteomes" id="UP000515292"/>
    </source>
</evidence>
<dbReference type="RefSeq" id="WP_182294366.1">
    <property type="nucleotide sequence ID" value="NZ_CP059851.1"/>
</dbReference>
<organism evidence="1 2">
    <name type="scientific">Sandaracinobacteroides saxicola</name>
    <dbReference type="NCBI Taxonomy" id="2759707"/>
    <lineage>
        <taxon>Bacteria</taxon>
        <taxon>Pseudomonadati</taxon>
        <taxon>Pseudomonadota</taxon>
        <taxon>Alphaproteobacteria</taxon>
        <taxon>Sphingomonadales</taxon>
        <taxon>Sphingosinicellaceae</taxon>
        <taxon>Sandaracinobacteroides</taxon>
    </lineage>
</organism>